<dbReference type="InterPro" id="IPR028994">
    <property type="entry name" value="Integrin_alpha_N"/>
</dbReference>
<evidence type="ECO:0008006" key="4">
    <source>
        <dbReference type="Google" id="ProtNLM"/>
    </source>
</evidence>
<dbReference type="AlphaFoldDB" id="A0A1U7CIV2"/>
<dbReference type="KEGG" id="pbor:BSF38_00268"/>
<evidence type="ECO:0000313" key="3">
    <source>
        <dbReference type="Proteomes" id="UP000186309"/>
    </source>
</evidence>
<dbReference type="SUPFAM" id="SSF69318">
    <property type="entry name" value="Integrin alpha N-terminal domain"/>
    <property type="match status" value="1"/>
</dbReference>
<evidence type="ECO:0000256" key="1">
    <source>
        <dbReference type="ARBA" id="ARBA00022729"/>
    </source>
</evidence>
<evidence type="ECO:0000313" key="2">
    <source>
        <dbReference type="EMBL" id="APW58861.1"/>
    </source>
</evidence>
<dbReference type="PANTHER" id="PTHR16026:SF0">
    <property type="entry name" value="CARTILAGE ACIDIC PROTEIN 1"/>
    <property type="match status" value="1"/>
</dbReference>
<accession>A0A1U7CIV2</accession>
<reference evidence="3" key="1">
    <citation type="submission" date="2016-12" db="EMBL/GenBank/DDBJ databases">
        <title>Comparative genomics of four Isosphaeraceae planctomycetes: a common pool of plasmids and glycoside hydrolase genes.</title>
        <authorList>
            <person name="Ivanova A."/>
        </authorList>
    </citation>
    <scope>NUCLEOTIDE SEQUENCE [LARGE SCALE GENOMIC DNA]</scope>
    <source>
        <strain evidence="3">PX4</strain>
    </source>
</reference>
<dbReference type="Gene3D" id="1.25.40.10">
    <property type="entry name" value="Tetratricopeptide repeat domain"/>
    <property type="match status" value="2"/>
</dbReference>
<keyword evidence="3" id="KW-1185">Reference proteome</keyword>
<dbReference type="RefSeq" id="WP_083712610.1">
    <property type="nucleotide sequence ID" value="NZ_CP019082.1"/>
</dbReference>
<dbReference type="STRING" id="1387353.BSF38_00268"/>
<organism evidence="2 3">
    <name type="scientific">Paludisphaera borealis</name>
    <dbReference type="NCBI Taxonomy" id="1387353"/>
    <lineage>
        <taxon>Bacteria</taxon>
        <taxon>Pseudomonadati</taxon>
        <taxon>Planctomycetota</taxon>
        <taxon>Planctomycetia</taxon>
        <taxon>Isosphaerales</taxon>
        <taxon>Isosphaeraceae</taxon>
        <taxon>Paludisphaera</taxon>
    </lineage>
</organism>
<name>A0A1U7CIV2_9BACT</name>
<dbReference type="SUPFAM" id="SSF48452">
    <property type="entry name" value="TPR-like"/>
    <property type="match status" value="1"/>
</dbReference>
<dbReference type="Pfam" id="PF14559">
    <property type="entry name" value="TPR_19"/>
    <property type="match status" value="1"/>
</dbReference>
<dbReference type="PANTHER" id="PTHR16026">
    <property type="entry name" value="CARTILAGE ACIDIC PROTEIN 1"/>
    <property type="match status" value="1"/>
</dbReference>
<sequence length="867" mass="93737">MSRRLIVVWLCLGALGAAVFWVAGAWWFRTAIAAATEDLAAGRAAQATKRLNRLAGLGPLVGFWSSGGRVEVDYWLGVCQEAEGKVDEALQTWRRIPDGSARGANAALRLARLALDHGRFAVAEETLERVAFTPGSPAFDMHEVMLQQVYMFEGRDESLRRRKYVELGSARDAAEVLRRNWLIDESKAFPVDAMKTKLEKAGEEAPDDDRVWLGKANLALRMARPDEADRWITRCLARRPDDPAVWQARLDWAVAVNREPEALEAMGRIPADRLSAVQLERLRIWLAVRRGDAQAEQAATDRVFAIEPGAPGILGRLAELTARAGQTERTAELRRRKAAIDQATDVYRERIGVVVPTDRFAELAEAAETLGRWFEAKGWWTLAIAESSGSLKAREAAARAAARQADSVLKQVKGKTVADLVLGASEALATTTVRPGARPVESSAGVVPTFRDDAKAVGLNAVYNNDPSVLCRLPETMGGGVGLIDYDGDGWLDVYAVDGGSFPKDNEPVASPQRDRLFRNKGDGTFEDVTAKSGLAAFLGGYGHGVTVGDYDGDGRPDLFVTRWRSYALYRNKGDGTFEDATHKAGLEGDRDWPTSAAFADLDNDGDLDLYVCHYSAWDPVTSPPCPNAAKPGAYLYCGPRMFDSKPDHLFRNDGGRFVDVSDQAGITSADREGRGLGVVAADLDGDGRLDLFVANDMTANFLFHNEGDWKFREIGMESGVATNAGGGYLAGMGVACGDLDGDGRLDLAVTNFYGESTTFYQNLGGGQFVDRSAAVGLSAPTRYVLGFGLSFLDVDNDGLLDVVQTNGHVSDLSPHVPYAMPSMLLRGEGGGGCATSRPWPARPGRFRAWAGGLRSAILTTTARSTS</sequence>
<dbReference type="OrthoDB" id="5287961at2"/>
<dbReference type="EMBL" id="CP019082">
    <property type="protein sequence ID" value="APW58861.1"/>
    <property type="molecule type" value="Genomic_DNA"/>
</dbReference>
<gene>
    <name evidence="2" type="ORF">BSF38_00268</name>
</gene>
<dbReference type="InterPro" id="IPR011990">
    <property type="entry name" value="TPR-like_helical_dom_sf"/>
</dbReference>
<dbReference type="InterPro" id="IPR027039">
    <property type="entry name" value="Crtac1"/>
</dbReference>
<dbReference type="Gene3D" id="2.130.10.130">
    <property type="entry name" value="Integrin alpha, N-terminal"/>
    <property type="match status" value="2"/>
</dbReference>
<keyword evidence="1" id="KW-0732">Signal</keyword>
<proteinExistence type="predicted"/>
<dbReference type="Pfam" id="PF13517">
    <property type="entry name" value="FG-GAP_3"/>
    <property type="match status" value="2"/>
</dbReference>
<dbReference type="Proteomes" id="UP000186309">
    <property type="component" value="Chromosome"/>
</dbReference>
<dbReference type="InterPro" id="IPR013517">
    <property type="entry name" value="FG-GAP"/>
</dbReference>
<protein>
    <recommendedName>
        <fullName evidence="4">Beta-barrel assembly-enhancing protease</fullName>
    </recommendedName>
</protein>